<dbReference type="Gene3D" id="1.50.10.20">
    <property type="match status" value="1"/>
</dbReference>
<dbReference type="RefSeq" id="WP_207395848.1">
    <property type="nucleotide sequence ID" value="NZ_JABRWO010000003.1"/>
</dbReference>
<dbReference type="AlphaFoldDB" id="A0A7V8V3S8"/>
<protein>
    <recommendedName>
        <fullName evidence="5">Pectic acid lyase</fullName>
    </recommendedName>
</protein>
<organism evidence="3 4">
    <name type="scientific">Bremerella alba</name>
    <dbReference type="NCBI Taxonomy" id="980252"/>
    <lineage>
        <taxon>Bacteria</taxon>
        <taxon>Pseudomonadati</taxon>
        <taxon>Planctomycetota</taxon>
        <taxon>Planctomycetia</taxon>
        <taxon>Pirellulales</taxon>
        <taxon>Pirellulaceae</taxon>
        <taxon>Bremerella</taxon>
    </lineage>
</organism>
<evidence type="ECO:0000256" key="1">
    <source>
        <dbReference type="SAM" id="MobiDB-lite"/>
    </source>
</evidence>
<dbReference type="Proteomes" id="UP000551616">
    <property type="component" value="Unassembled WGS sequence"/>
</dbReference>
<dbReference type="EMBL" id="JABRWO010000003">
    <property type="protein sequence ID" value="MBA2114404.1"/>
    <property type="molecule type" value="Genomic_DNA"/>
</dbReference>
<comment type="caution">
    <text evidence="3">The sequence shown here is derived from an EMBL/GenBank/DDBJ whole genome shotgun (WGS) entry which is preliminary data.</text>
</comment>
<evidence type="ECO:0008006" key="5">
    <source>
        <dbReference type="Google" id="ProtNLM"/>
    </source>
</evidence>
<dbReference type="Pfam" id="PF09492">
    <property type="entry name" value="Pec_lyase"/>
    <property type="match status" value="1"/>
</dbReference>
<keyword evidence="4" id="KW-1185">Reference proteome</keyword>
<dbReference type="SUPFAM" id="SSF81853">
    <property type="entry name" value="Family 10 polysaccharide lyase"/>
    <property type="match status" value="1"/>
</dbReference>
<keyword evidence="2" id="KW-0732">Signal</keyword>
<dbReference type="InterPro" id="IPR012669">
    <property type="entry name" value="Pectate_lyase"/>
</dbReference>
<gene>
    <name evidence="3" type="ORF">HOV93_15620</name>
</gene>
<reference evidence="3 4" key="1">
    <citation type="submission" date="2020-05" db="EMBL/GenBank/DDBJ databases">
        <title>Bremerella alba sp. nov., a novel planctomycete isolated from the surface of the macroalga Fucus spiralis.</title>
        <authorList>
            <person name="Godinho O."/>
            <person name="Botelho R."/>
            <person name="Albuquerque L."/>
            <person name="Wiegand S."/>
            <person name="Da Costa M.S."/>
            <person name="Lobo-Da-Cunha A."/>
            <person name="Jogler C."/>
            <person name="Lage O.M."/>
        </authorList>
    </citation>
    <scope>NUCLEOTIDE SEQUENCE [LARGE SCALE GENOMIC DNA]</scope>
    <source>
        <strain evidence="3 4">FF15</strain>
    </source>
</reference>
<accession>A0A7V8V3S8</accession>
<feature type="chain" id="PRO_5031512509" description="Pectic acid lyase" evidence="2">
    <location>
        <begin position="25"/>
        <end position="477"/>
    </location>
</feature>
<evidence type="ECO:0000256" key="2">
    <source>
        <dbReference type="SAM" id="SignalP"/>
    </source>
</evidence>
<feature type="region of interest" description="Disordered" evidence="1">
    <location>
        <begin position="136"/>
        <end position="155"/>
    </location>
</feature>
<evidence type="ECO:0000313" key="4">
    <source>
        <dbReference type="Proteomes" id="UP000551616"/>
    </source>
</evidence>
<feature type="signal peptide" evidence="2">
    <location>
        <begin position="1"/>
        <end position="24"/>
    </location>
</feature>
<evidence type="ECO:0000313" key="3">
    <source>
        <dbReference type="EMBL" id="MBA2114404.1"/>
    </source>
</evidence>
<sequence length="477" mass="53830">MHSIFRAPVAFLLCICLLSHSLSAADGDPTAAEVLVAMKKAATYYHDQVAVHGGYVYFYSPDLTQRFGEGTASPDQIWVQPPGTPTVGMTYLAAYNATTDAFYLNAATETAEALIYGQLNSGGWTNCIDFDPQGQRTAQYRNGKGKGKNNSSLDDDQTQSAIRFLMRVDKAYDFKNEIIHQAVTTALDALLAAQFANGAFPQVWAEPVDQSLPIQPASFPKYDWKTEGRVKNYWNMYTLNDDLAGSVSAVLREAYDTYGDQRYLASLKKLGDFLILAQLPSPQPAWAQQYNYDMNPIWARKFEPAAVAGRESQDAIETLLLIYDVTRDKKYLEPVPKAVKYLEASMLPDGQLARYYELQTNRPLYMNRNGKDYFLTYDDKNLPDHYGWKTGQKLEHLKNEYRKLISSPKSRRASRKVSPDQVKPILASLDDQGRWITTFEEEKLVGDQRFRPGDQYISSQTFAKNIEALSGYLKSSR</sequence>
<proteinExistence type="predicted"/>
<name>A0A7V8V3S8_9BACT</name>